<protein>
    <submittedName>
        <fullName evidence="9">Cytochrome c biogenesis protein CcdA</fullName>
    </submittedName>
</protein>
<evidence type="ECO:0000256" key="4">
    <source>
        <dbReference type="ARBA" id="ARBA00022748"/>
    </source>
</evidence>
<evidence type="ECO:0000256" key="5">
    <source>
        <dbReference type="ARBA" id="ARBA00022989"/>
    </source>
</evidence>
<evidence type="ECO:0000313" key="10">
    <source>
        <dbReference type="Proteomes" id="UP000298781"/>
    </source>
</evidence>
<dbReference type="GO" id="GO:0017004">
    <property type="term" value="P:cytochrome complex assembly"/>
    <property type="evidence" value="ECO:0007669"/>
    <property type="project" value="UniProtKB-KW"/>
</dbReference>
<keyword evidence="10" id="KW-1185">Reference proteome</keyword>
<dbReference type="PANTHER" id="PTHR31272">
    <property type="entry name" value="CYTOCHROME C-TYPE BIOGENESIS PROTEIN HI_1454-RELATED"/>
    <property type="match status" value="1"/>
</dbReference>
<dbReference type="InterPro" id="IPR051790">
    <property type="entry name" value="Cytochrome_c-biogenesis_DsbD"/>
</dbReference>
<evidence type="ECO:0000256" key="7">
    <source>
        <dbReference type="SAM" id="Phobius"/>
    </source>
</evidence>
<keyword evidence="5 7" id="KW-1133">Transmembrane helix</keyword>
<proteinExistence type="inferred from homology"/>
<dbReference type="Pfam" id="PF02683">
    <property type="entry name" value="DsbD_TM"/>
    <property type="match status" value="1"/>
</dbReference>
<comment type="similarity">
    <text evidence="2">Belongs to the DsbD family.</text>
</comment>
<evidence type="ECO:0000256" key="3">
    <source>
        <dbReference type="ARBA" id="ARBA00022692"/>
    </source>
</evidence>
<evidence type="ECO:0000256" key="2">
    <source>
        <dbReference type="ARBA" id="ARBA00006143"/>
    </source>
</evidence>
<feature type="transmembrane region" description="Helical" evidence="7">
    <location>
        <begin position="214"/>
        <end position="233"/>
    </location>
</feature>
<reference evidence="9 10" key="1">
    <citation type="submission" date="2019-04" db="EMBL/GenBank/DDBJ databases">
        <title>Phreatobacter aquaticus sp. nov.</title>
        <authorList>
            <person name="Choi A."/>
        </authorList>
    </citation>
    <scope>NUCLEOTIDE SEQUENCE [LARGE SCALE GENOMIC DNA]</scope>
    <source>
        <strain evidence="9 10">KCTC 52518</strain>
    </source>
</reference>
<feature type="domain" description="Cytochrome C biogenesis protein transmembrane" evidence="8">
    <location>
        <begin position="12"/>
        <end position="224"/>
    </location>
</feature>
<gene>
    <name evidence="9" type="ORF">E8M01_30455</name>
</gene>
<evidence type="ECO:0000259" key="8">
    <source>
        <dbReference type="Pfam" id="PF02683"/>
    </source>
</evidence>
<feature type="transmembrane region" description="Helical" evidence="7">
    <location>
        <begin position="64"/>
        <end position="89"/>
    </location>
</feature>
<keyword evidence="6 7" id="KW-0472">Membrane</keyword>
<dbReference type="KEGG" id="pstg:E8M01_30455"/>
<dbReference type="EMBL" id="CP039690">
    <property type="protein sequence ID" value="QCI68173.1"/>
    <property type="molecule type" value="Genomic_DNA"/>
</dbReference>
<name>A0A4D7BC08_9HYPH</name>
<organism evidence="9 10">
    <name type="scientific">Phreatobacter stygius</name>
    <dbReference type="NCBI Taxonomy" id="1940610"/>
    <lineage>
        <taxon>Bacteria</taxon>
        <taxon>Pseudomonadati</taxon>
        <taxon>Pseudomonadota</taxon>
        <taxon>Alphaproteobacteria</taxon>
        <taxon>Hyphomicrobiales</taxon>
        <taxon>Phreatobacteraceae</taxon>
        <taxon>Phreatobacter</taxon>
    </lineage>
</organism>
<keyword evidence="4" id="KW-0201">Cytochrome c-type biogenesis</keyword>
<accession>A0A4D7BC08</accession>
<dbReference type="GO" id="GO:0016020">
    <property type="term" value="C:membrane"/>
    <property type="evidence" value="ECO:0007669"/>
    <property type="project" value="UniProtKB-SubCell"/>
</dbReference>
<feature type="transmembrane region" description="Helical" evidence="7">
    <location>
        <begin position="12"/>
        <end position="43"/>
    </location>
</feature>
<dbReference type="PANTHER" id="PTHR31272:SF4">
    <property type="entry name" value="CYTOCHROME C-TYPE BIOGENESIS PROTEIN HI_1454-RELATED"/>
    <property type="match status" value="1"/>
</dbReference>
<feature type="transmembrane region" description="Helical" evidence="7">
    <location>
        <begin position="136"/>
        <end position="167"/>
    </location>
</feature>
<feature type="transmembrane region" description="Helical" evidence="7">
    <location>
        <begin position="179"/>
        <end position="202"/>
    </location>
</feature>
<dbReference type="AlphaFoldDB" id="A0A4D7BC08"/>
<dbReference type="Proteomes" id="UP000298781">
    <property type="component" value="Chromosome"/>
</dbReference>
<comment type="subcellular location">
    <subcellularLocation>
        <location evidence="1">Membrane</location>
        <topology evidence="1">Multi-pass membrane protein</topology>
    </subcellularLocation>
</comment>
<evidence type="ECO:0000313" key="9">
    <source>
        <dbReference type="EMBL" id="QCI68173.1"/>
    </source>
</evidence>
<sequence>MEAGVALDISFAGAFLAGLLSFFSPCVLPLVPAYLCFLAGLSFGELEASSSGAVANRRLLIGRAGAFVLGFATIFILLGATASVFGQALTRWFDGLAVVAGLGLVVIGVHMTGLVRIGVLMREARTEIERRPAGLAGAYGIGLAFGFGWTPCVGPVLAAILMLSAAAETVGQGTLLLGFYAAGMGVPFLLAAAFAGPFLSWIARFRPYLVRAQAATGGILVATGLLIATGQMARVGGLLIELFPVFNQVG</sequence>
<keyword evidence="3 7" id="KW-0812">Transmembrane</keyword>
<evidence type="ECO:0000256" key="6">
    <source>
        <dbReference type="ARBA" id="ARBA00023136"/>
    </source>
</evidence>
<dbReference type="InterPro" id="IPR003834">
    <property type="entry name" value="Cyt_c_assmbl_TM_dom"/>
</dbReference>
<evidence type="ECO:0000256" key="1">
    <source>
        <dbReference type="ARBA" id="ARBA00004141"/>
    </source>
</evidence>
<feature type="transmembrane region" description="Helical" evidence="7">
    <location>
        <begin position="95"/>
        <end position="115"/>
    </location>
</feature>
<dbReference type="OrthoDB" id="9803065at2"/>